<evidence type="ECO:0000256" key="1">
    <source>
        <dbReference type="SAM" id="MobiDB-lite"/>
    </source>
</evidence>
<keyword evidence="4" id="KW-1185">Reference proteome</keyword>
<feature type="transmembrane region" description="Helical" evidence="2">
    <location>
        <begin position="486"/>
        <end position="507"/>
    </location>
</feature>
<keyword evidence="2" id="KW-1133">Transmembrane helix</keyword>
<evidence type="ECO:0000313" key="3">
    <source>
        <dbReference type="EMBL" id="TWI86406.1"/>
    </source>
</evidence>
<gene>
    <name evidence="3" type="ORF">LX66_3663</name>
</gene>
<evidence type="ECO:0000313" key="4">
    <source>
        <dbReference type="Proteomes" id="UP000316778"/>
    </source>
</evidence>
<feature type="compositionally biased region" description="Basic and acidic residues" evidence="1">
    <location>
        <begin position="425"/>
        <end position="436"/>
    </location>
</feature>
<dbReference type="EMBL" id="VLLG01000004">
    <property type="protein sequence ID" value="TWI86406.1"/>
    <property type="molecule type" value="Genomic_DNA"/>
</dbReference>
<dbReference type="AlphaFoldDB" id="A0A562SZZ7"/>
<accession>A0A562SZZ7</accession>
<reference evidence="3 4" key="1">
    <citation type="journal article" date="2013" name="Stand. Genomic Sci.">
        <title>Genomic Encyclopedia of Type Strains, Phase I: The one thousand microbial genomes (KMG-I) project.</title>
        <authorList>
            <person name="Kyrpides N.C."/>
            <person name="Woyke T."/>
            <person name="Eisen J.A."/>
            <person name="Garrity G."/>
            <person name="Lilburn T.G."/>
            <person name="Beck B.J."/>
            <person name="Whitman W.B."/>
            <person name="Hugenholtz P."/>
            <person name="Klenk H.P."/>
        </authorList>
    </citation>
    <scope>NUCLEOTIDE SEQUENCE [LARGE SCALE GENOMIC DNA]</scope>
    <source>
        <strain evidence="3 4">DSM 13484</strain>
    </source>
</reference>
<feature type="region of interest" description="Disordered" evidence="1">
    <location>
        <begin position="425"/>
        <end position="482"/>
    </location>
</feature>
<keyword evidence="2" id="KW-0812">Transmembrane</keyword>
<sequence length="511" mass="58080">MITRDRRGLGEIIKQLQASYESVPVARGFIINKALRIWRVNNQGRTWEQEIAFTMKNFDNDGNVERANGEVMQHIQENNEEGFWTALKVTTALVNEVQRGVPHYPYKSGADRNVYGETEKGIPSTVTTAWHAARLREKLQQQKVWKYKGDNSSYKGYMIGVAADSNNRLYAAFSGQNEPRTAGRDQNFTRIAQMQQLRVFNTQFTVLEDFRNKVATVQQATLSKHRDSDNHEYDVVEDISQAGAEKGRAALASCAGAKLAGVVPVMMTEVFVAPDDSTVTIKDQIGRDRRYNNRSESVPSCLNCQFMIPYIQDKKSIGAIPVGELEAEEVHRTVTSAVSHLRDRQEVNNLDVAPIIEAVVRKFPGGHQREYGEEIREHVLEIVDANIRAFNELFLKDPDEAVRQAPLEMGRKILRTEKERKEFMQVVNEKRREEKERKKKEHRQKEPEKSKKAVPTPTATKKVTSRDKMNKKKSHRKDVPQPARSIPLFPVAMVAVVIIAAIIAVIIRSFA</sequence>
<evidence type="ECO:0000256" key="2">
    <source>
        <dbReference type="SAM" id="Phobius"/>
    </source>
</evidence>
<feature type="compositionally biased region" description="Low complexity" evidence="1">
    <location>
        <begin position="453"/>
        <end position="462"/>
    </location>
</feature>
<name>A0A562SZZ7_CHIJA</name>
<dbReference type="Proteomes" id="UP000316778">
    <property type="component" value="Unassembled WGS sequence"/>
</dbReference>
<protein>
    <submittedName>
        <fullName evidence="3">Uncharacterized protein</fullName>
    </submittedName>
</protein>
<organism evidence="3 4">
    <name type="scientific">Chitinophaga japonensis</name>
    <name type="common">Flexibacter japonensis</name>
    <dbReference type="NCBI Taxonomy" id="104662"/>
    <lineage>
        <taxon>Bacteria</taxon>
        <taxon>Pseudomonadati</taxon>
        <taxon>Bacteroidota</taxon>
        <taxon>Chitinophagia</taxon>
        <taxon>Chitinophagales</taxon>
        <taxon>Chitinophagaceae</taxon>
        <taxon>Chitinophaga</taxon>
    </lineage>
</organism>
<keyword evidence="2" id="KW-0472">Membrane</keyword>
<comment type="caution">
    <text evidence="3">The sequence shown here is derived from an EMBL/GenBank/DDBJ whole genome shotgun (WGS) entry which is preliminary data.</text>
</comment>
<proteinExistence type="predicted"/>